<comment type="caution">
    <text evidence="4">The sequence shown here is derived from an EMBL/GenBank/DDBJ whole genome shotgun (WGS) entry which is preliminary data.</text>
</comment>
<evidence type="ECO:0000259" key="2">
    <source>
        <dbReference type="Pfam" id="PF00326"/>
    </source>
</evidence>
<sequence>MKLPLIILMLMGSTALAQPPKNITLEDIFQKGTFDTKTVSGLRSLRDGKTYVSIESNPETKIAYVAKSNYRDGKIVEAIYTEKDIIFKGKKLPLSTDFNQDETKVLIAADSEPIYRRSSKANYYVFDLASKKITEVSSKGKQQFATFSPDGSKVAFVRDNNIFIKDLLNLQEVQITQDGASNKIINGGADWVYEEEFAFAKAFFWSSDSKKIAYYKFNETEVPVYSMTIFEQLYPREYQYKYPKAGEKNSLVSIHCYQLADGKTTRIEVGNEQNQYIPRIKWTQNPNLLCVLRMNRHQNKLDYLFADVTTGTSKVVLTEENKYYINVNDDLTFLQNGKQFLLTSEHDGYNHLYLYDMDGNKIRQITAGAWLVTKLYGVNEKTGTAYYQSTEKSPLQRDIYAIDVTGKNKKQLSNSPGTNSATFSTDFSYYILNHSDTHSPAYITLNDKDGRLVRVLEDNKKAKQIADQYGIKGSEFFQFSTANGINLNGYLVKPVDFDPSKKYPVLMYVYGGPGSQNVTDSWTGSRSLWFYYLAQKGYIVACIDNRGTGFRGEEFQKSTYLNLGRLETEDQIEGAKWLSKQRYVDPERIGIWGWSYGGYMASLCITRGADIFKLAIAVAPVTTWRYYDSIYTERYLRTPQENPQGYDDNSPINYADRLKGKFLLIHGTGDDNVHFQNSIMFSEALIQANKPFEQAYYPNKNHGIHGGNTSIHLYSKMTDFIMKNL</sequence>
<dbReference type="Proteomes" id="UP001589774">
    <property type="component" value="Unassembled WGS sequence"/>
</dbReference>
<protein>
    <submittedName>
        <fullName evidence="4">S9 family peptidase</fullName>
    </submittedName>
</protein>
<keyword evidence="1" id="KW-0732">Signal</keyword>
<feature type="domain" description="Dipeptidylpeptidase IV N-terminal" evidence="3">
    <location>
        <begin position="100"/>
        <end position="440"/>
    </location>
</feature>
<keyword evidence="5" id="KW-1185">Reference proteome</keyword>
<evidence type="ECO:0000313" key="4">
    <source>
        <dbReference type="EMBL" id="MFC0321614.1"/>
    </source>
</evidence>
<dbReference type="InterPro" id="IPR002469">
    <property type="entry name" value="Peptidase_S9B_N"/>
</dbReference>
<dbReference type="InterPro" id="IPR001375">
    <property type="entry name" value="Peptidase_S9_cat"/>
</dbReference>
<evidence type="ECO:0000313" key="5">
    <source>
        <dbReference type="Proteomes" id="UP001589774"/>
    </source>
</evidence>
<dbReference type="SUPFAM" id="SSF82171">
    <property type="entry name" value="DPP6 N-terminal domain-like"/>
    <property type="match status" value="1"/>
</dbReference>
<feature type="signal peptide" evidence="1">
    <location>
        <begin position="1"/>
        <end position="17"/>
    </location>
</feature>
<dbReference type="InterPro" id="IPR050278">
    <property type="entry name" value="Serine_Prot_S9B/DPPIV"/>
</dbReference>
<evidence type="ECO:0000259" key="3">
    <source>
        <dbReference type="Pfam" id="PF00930"/>
    </source>
</evidence>
<dbReference type="InterPro" id="IPR029058">
    <property type="entry name" value="AB_hydrolase_fold"/>
</dbReference>
<feature type="chain" id="PRO_5047302442" evidence="1">
    <location>
        <begin position="18"/>
        <end position="725"/>
    </location>
</feature>
<dbReference type="EMBL" id="JBHLWO010000007">
    <property type="protein sequence ID" value="MFC0321614.1"/>
    <property type="molecule type" value="Genomic_DNA"/>
</dbReference>
<dbReference type="Gene3D" id="2.140.10.30">
    <property type="entry name" value="Dipeptidylpeptidase IV, N-terminal domain"/>
    <property type="match status" value="1"/>
</dbReference>
<dbReference type="RefSeq" id="WP_149105368.1">
    <property type="nucleotide sequence ID" value="NZ_JBHLWO010000007.1"/>
</dbReference>
<dbReference type="Pfam" id="PF00930">
    <property type="entry name" value="DPPIV_N"/>
    <property type="match status" value="1"/>
</dbReference>
<feature type="domain" description="Peptidase S9 prolyl oligopeptidase catalytic" evidence="2">
    <location>
        <begin position="530"/>
        <end position="724"/>
    </location>
</feature>
<dbReference type="Gene3D" id="3.40.50.1820">
    <property type="entry name" value="alpha/beta hydrolase"/>
    <property type="match status" value="1"/>
</dbReference>
<proteinExistence type="predicted"/>
<dbReference type="PANTHER" id="PTHR11731">
    <property type="entry name" value="PROTEASE FAMILY S9B,C DIPEPTIDYL-PEPTIDASE IV-RELATED"/>
    <property type="match status" value="1"/>
</dbReference>
<dbReference type="SUPFAM" id="SSF53474">
    <property type="entry name" value="alpha/beta-Hydrolases"/>
    <property type="match status" value="1"/>
</dbReference>
<gene>
    <name evidence="4" type="ORF">ACFFI0_25090</name>
</gene>
<organism evidence="4 5">
    <name type="scientific">Olivibacter oleidegradans</name>
    <dbReference type="NCBI Taxonomy" id="760123"/>
    <lineage>
        <taxon>Bacteria</taxon>
        <taxon>Pseudomonadati</taxon>
        <taxon>Bacteroidota</taxon>
        <taxon>Sphingobacteriia</taxon>
        <taxon>Sphingobacteriales</taxon>
        <taxon>Sphingobacteriaceae</taxon>
        <taxon>Olivibacter</taxon>
    </lineage>
</organism>
<evidence type="ECO:0000256" key="1">
    <source>
        <dbReference type="SAM" id="SignalP"/>
    </source>
</evidence>
<reference evidence="4 5" key="1">
    <citation type="submission" date="2024-09" db="EMBL/GenBank/DDBJ databases">
        <authorList>
            <person name="Sun Q."/>
            <person name="Mori K."/>
        </authorList>
    </citation>
    <scope>NUCLEOTIDE SEQUENCE [LARGE SCALE GENOMIC DNA]</scope>
    <source>
        <strain evidence="4 5">CCM 7765</strain>
    </source>
</reference>
<name>A0ABV6HSL8_9SPHI</name>
<dbReference type="PANTHER" id="PTHR11731:SF193">
    <property type="entry name" value="DIPEPTIDYL PEPTIDASE 9"/>
    <property type="match status" value="1"/>
</dbReference>
<dbReference type="Pfam" id="PF00326">
    <property type="entry name" value="Peptidase_S9"/>
    <property type="match status" value="1"/>
</dbReference>
<accession>A0ABV6HSL8</accession>